<evidence type="ECO:0000313" key="2">
    <source>
        <dbReference type="EMBL" id="SMG34288.1"/>
    </source>
</evidence>
<keyword evidence="1" id="KW-0812">Transmembrane</keyword>
<evidence type="ECO:0000313" key="3">
    <source>
        <dbReference type="Proteomes" id="UP000192980"/>
    </source>
</evidence>
<name>A0A1X7K0W9_9SPHI</name>
<dbReference type="Proteomes" id="UP000192980">
    <property type="component" value="Unassembled WGS sequence"/>
</dbReference>
<evidence type="ECO:0000256" key="1">
    <source>
        <dbReference type="SAM" id="Phobius"/>
    </source>
</evidence>
<dbReference type="OrthoDB" id="9811998at2"/>
<dbReference type="SUPFAM" id="SSF52833">
    <property type="entry name" value="Thioredoxin-like"/>
    <property type="match status" value="1"/>
</dbReference>
<dbReference type="STRING" id="561061.SAMN05660862_2329"/>
<dbReference type="Gene3D" id="3.40.30.10">
    <property type="entry name" value="Glutaredoxin"/>
    <property type="match status" value="1"/>
</dbReference>
<dbReference type="InterPro" id="IPR036249">
    <property type="entry name" value="Thioredoxin-like_sf"/>
</dbReference>
<accession>A0A1X7K0W9</accession>
<dbReference type="RefSeq" id="WP_085473079.1">
    <property type="nucleotide sequence ID" value="NZ_FXAU01000004.1"/>
</dbReference>
<dbReference type="EMBL" id="FXAU01000004">
    <property type="protein sequence ID" value="SMG34288.1"/>
    <property type="molecule type" value="Genomic_DNA"/>
</dbReference>
<keyword evidence="3" id="KW-1185">Reference proteome</keyword>
<reference evidence="2 3" key="1">
    <citation type="submission" date="2017-04" db="EMBL/GenBank/DDBJ databases">
        <authorList>
            <person name="Afonso C.L."/>
            <person name="Miller P.J."/>
            <person name="Scott M.A."/>
            <person name="Spackman E."/>
            <person name="Goraichik I."/>
            <person name="Dimitrov K.M."/>
            <person name="Suarez D.L."/>
            <person name="Swayne D.E."/>
        </authorList>
    </citation>
    <scope>NUCLEOTIDE SEQUENCE [LARGE SCALE GENOMIC DNA]</scope>
    <source>
        <strain evidence="2 3">DSM 22418</strain>
    </source>
</reference>
<sequence length="239" mass="27604">MSKPTQRSRSKVIILAMVLLLPGFLYIAVNRLGSNEYVSLPVFGEKRLSGEMKRNWGREYPDTIFHTLSNISFKDVKGNNKAFFEVDTVLTVAHLFYSKDQSFSKLMFNHVNALSDRFKSNPIVSFYSISVDPKESVSTLGSFVKPYKNVERGNWQVVFQPNVDIFDYAQKQMLIDAMIDPADSSKFLISNQFVLIDSKRRIRGFYDISQKGEVERLEDEIKLQVVEEVRNRPLKIKQK</sequence>
<gene>
    <name evidence="2" type="ORF">SAMN05660862_2329</name>
</gene>
<organism evidence="2 3">
    <name type="scientific">Sphingobacterium psychroaquaticum</name>
    <dbReference type="NCBI Taxonomy" id="561061"/>
    <lineage>
        <taxon>Bacteria</taxon>
        <taxon>Pseudomonadati</taxon>
        <taxon>Bacteroidota</taxon>
        <taxon>Sphingobacteriia</taxon>
        <taxon>Sphingobacteriales</taxon>
        <taxon>Sphingobacteriaceae</taxon>
        <taxon>Sphingobacterium</taxon>
    </lineage>
</organism>
<feature type="transmembrane region" description="Helical" evidence="1">
    <location>
        <begin position="12"/>
        <end position="29"/>
    </location>
</feature>
<keyword evidence="1" id="KW-0472">Membrane</keyword>
<proteinExistence type="predicted"/>
<dbReference type="AlphaFoldDB" id="A0A1X7K0W9"/>
<keyword evidence="1" id="KW-1133">Transmembrane helix</keyword>
<protein>
    <submittedName>
        <fullName evidence="2">Protein SCO1/2</fullName>
    </submittedName>
</protein>